<keyword evidence="4" id="KW-0067">ATP-binding</keyword>
<reference evidence="7" key="1">
    <citation type="submission" date="2021-01" db="EMBL/GenBank/DDBJ databases">
        <authorList>
            <person name="Corre E."/>
            <person name="Pelletier E."/>
            <person name="Niang G."/>
            <person name="Scheremetjew M."/>
            <person name="Finn R."/>
            <person name="Kale V."/>
            <person name="Holt S."/>
            <person name="Cochrane G."/>
            <person name="Meng A."/>
            <person name="Brown T."/>
            <person name="Cohen L."/>
        </authorList>
    </citation>
    <scope>NUCLEOTIDE SEQUENCE</scope>
    <source>
        <strain evidence="7">CCMP1594</strain>
    </source>
</reference>
<evidence type="ECO:0000313" key="7">
    <source>
        <dbReference type="EMBL" id="CAE0804906.1"/>
    </source>
</evidence>
<dbReference type="Pfam" id="PF00501">
    <property type="entry name" value="AMP-binding"/>
    <property type="match status" value="1"/>
</dbReference>
<evidence type="ECO:0000259" key="6">
    <source>
        <dbReference type="Pfam" id="PF00501"/>
    </source>
</evidence>
<dbReference type="InterPro" id="IPR045851">
    <property type="entry name" value="AMP-bd_C_sf"/>
</dbReference>
<dbReference type="InterPro" id="IPR000873">
    <property type="entry name" value="AMP-dep_synth/lig_dom"/>
</dbReference>
<dbReference type="Gene3D" id="3.40.50.12780">
    <property type="entry name" value="N-terminal domain of ligase-like"/>
    <property type="match status" value="1"/>
</dbReference>
<dbReference type="InterPro" id="IPR020845">
    <property type="entry name" value="AMP-binding_CS"/>
</dbReference>
<dbReference type="GO" id="GO:0004467">
    <property type="term" value="F:long-chain fatty acid-CoA ligase activity"/>
    <property type="evidence" value="ECO:0007669"/>
    <property type="project" value="UniProtKB-EC"/>
</dbReference>
<dbReference type="GO" id="GO:0035336">
    <property type="term" value="P:long-chain fatty-acyl-CoA metabolic process"/>
    <property type="evidence" value="ECO:0007669"/>
    <property type="project" value="TreeGrafter"/>
</dbReference>
<gene>
    <name evidence="7" type="ORF">EGYM00163_LOCUS16030</name>
</gene>
<sequence>MLGSCPNRSEMSAKAVADEKWNTEVQEIATAGLGKAGFLGLWGSKPRATQDEFEMGVKVGQQPVWRNVLYADHVTTDLPQCPDCNTLDKIFAKSCEQYPNNPCLGKRSITEVEVFGERKFEHFTLSDFEWLTYQEVKKKVDNFGAGLAALGMQKGKNISIYADTSDYWQMTSQACFARGFPVATVYASLGAEALEYGLAQTEVTHVVTDAALVPTIAQVVDKLDNLKYIIFTSDPRPAGQGGHKSDDEIAALITNKTEGVKAMSWDKVAEMGSDTVSQKYEGPNKEDNAVIMYTSGSTGNPKGVVLTHANIVAALGGMLRAVPNLNTSDVFIGYLPLAHILALSAENAILSVGACIGYGTPKTLTDKSPGINQKTTKGDAPTLAPTVMAAVPAIMDRIREGVMDAVAHQGSVTKKIFDRGYGVKQGNSFGSTFYDWLIFDGLRTKLLGGRLRMMLSGGGPLSEETQNFMNIAFCCPVGQGYGLTETCGAATIVWPNDGSYGRVGPPLSCCEVKLVPWEEAGYSPDDKPHPRGEILLGGAHIAKEYYMMPEKTAEDFRTEENGKRWFHTGDIGEVCADGVLKIIDRKKDLVKAAGGEYVSYGKIEPLLKDCPLVDNVVVYQDPSKAYCIALVTVAPKKDPPAPEEVVAAFAAIGKQKKLAKFEIPTKVHVCNEPWTPENGMTTAAMKVKRNDIVKKYKSEIQQIYT</sequence>
<organism evidence="7">
    <name type="scientific">Eutreptiella gymnastica</name>
    <dbReference type="NCBI Taxonomy" id="73025"/>
    <lineage>
        <taxon>Eukaryota</taxon>
        <taxon>Discoba</taxon>
        <taxon>Euglenozoa</taxon>
        <taxon>Euglenida</taxon>
        <taxon>Spirocuta</taxon>
        <taxon>Euglenophyceae</taxon>
        <taxon>Eutreptiales</taxon>
        <taxon>Eutreptiaceae</taxon>
        <taxon>Eutreptiella</taxon>
    </lineage>
</organism>
<dbReference type="GO" id="GO:0005811">
    <property type="term" value="C:lipid droplet"/>
    <property type="evidence" value="ECO:0007669"/>
    <property type="project" value="TreeGrafter"/>
</dbReference>
<accession>A0A7S4FNL7</accession>
<dbReference type="EMBL" id="HBJA01045932">
    <property type="protein sequence ID" value="CAE0804906.1"/>
    <property type="molecule type" value="Transcribed_RNA"/>
</dbReference>
<evidence type="ECO:0000256" key="3">
    <source>
        <dbReference type="ARBA" id="ARBA00022741"/>
    </source>
</evidence>
<keyword evidence="2" id="KW-0436">Ligase</keyword>
<dbReference type="PANTHER" id="PTHR43272:SF83">
    <property type="entry name" value="ACYL-COA SYNTHETASE LONG-CHAIN, ISOFORM J"/>
    <property type="match status" value="1"/>
</dbReference>
<dbReference type="PROSITE" id="PS00455">
    <property type="entry name" value="AMP_BINDING"/>
    <property type="match status" value="1"/>
</dbReference>
<name>A0A7S4FNL7_9EUGL</name>
<dbReference type="PANTHER" id="PTHR43272">
    <property type="entry name" value="LONG-CHAIN-FATTY-ACID--COA LIGASE"/>
    <property type="match status" value="1"/>
</dbReference>
<dbReference type="GO" id="GO:0005524">
    <property type="term" value="F:ATP binding"/>
    <property type="evidence" value="ECO:0007669"/>
    <property type="project" value="UniProtKB-KW"/>
</dbReference>
<dbReference type="Gene3D" id="3.30.300.30">
    <property type="match status" value="1"/>
</dbReference>
<dbReference type="AlphaFoldDB" id="A0A7S4FNL7"/>
<evidence type="ECO:0000256" key="5">
    <source>
        <dbReference type="ARBA" id="ARBA00024484"/>
    </source>
</evidence>
<keyword evidence="3" id="KW-0547">Nucleotide-binding</keyword>
<proteinExistence type="inferred from homology"/>
<dbReference type="InterPro" id="IPR042099">
    <property type="entry name" value="ANL_N_sf"/>
</dbReference>
<comment type="catalytic activity">
    <reaction evidence="5">
        <text>a long-chain fatty acid + ATP + CoA = a long-chain fatty acyl-CoA + AMP + diphosphate</text>
        <dbReference type="Rhea" id="RHEA:15421"/>
        <dbReference type="ChEBI" id="CHEBI:30616"/>
        <dbReference type="ChEBI" id="CHEBI:33019"/>
        <dbReference type="ChEBI" id="CHEBI:57287"/>
        <dbReference type="ChEBI" id="CHEBI:57560"/>
        <dbReference type="ChEBI" id="CHEBI:83139"/>
        <dbReference type="ChEBI" id="CHEBI:456215"/>
        <dbReference type="EC" id="6.2.1.3"/>
    </reaction>
    <physiologicalReaction direction="left-to-right" evidence="5">
        <dbReference type="Rhea" id="RHEA:15422"/>
    </physiologicalReaction>
</comment>
<protein>
    <recommendedName>
        <fullName evidence="6">AMP-dependent synthetase/ligase domain-containing protein</fullName>
    </recommendedName>
</protein>
<dbReference type="SUPFAM" id="SSF56801">
    <property type="entry name" value="Acetyl-CoA synthetase-like"/>
    <property type="match status" value="1"/>
</dbReference>
<evidence type="ECO:0000256" key="2">
    <source>
        <dbReference type="ARBA" id="ARBA00022598"/>
    </source>
</evidence>
<dbReference type="GO" id="GO:0005886">
    <property type="term" value="C:plasma membrane"/>
    <property type="evidence" value="ECO:0007669"/>
    <property type="project" value="TreeGrafter"/>
</dbReference>
<feature type="domain" description="AMP-dependent synthetase/ligase" evidence="6">
    <location>
        <begin position="123"/>
        <end position="546"/>
    </location>
</feature>
<evidence type="ECO:0000256" key="1">
    <source>
        <dbReference type="ARBA" id="ARBA00006432"/>
    </source>
</evidence>
<comment type="similarity">
    <text evidence="1">Belongs to the ATP-dependent AMP-binding enzyme family.</text>
</comment>
<dbReference type="GO" id="GO:0005783">
    <property type="term" value="C:endoplasmic reticulum"/>
    <property type="evidence" value="ECO:0007669"/>
    <property type="project" value="TreeGrafter"/>
</dbReference>
<evidence type="ECO:0000256" key="4">
    <source>
        <dbReference type="ARBA" id="ARBA00022840"/>
    </source>
</evidence>